<dbReference type="AlphaFoldDB" id="A0AAJ1TX97"/>
<evidence type="ECO:0000313" key="2">
    <source>
        <dbReference type="Proteomes" id="UP001223420"/>
    </source>
</evidence>
<reference evidence="1" key="1">
    <citation type="submission" date="2023-07" db="EMBL/GenBank/DDBJ databases">
        <title>Genomic Encyclopedia of Type Strains, Phase IV (KMG-IV): sequencing the most valuable type-strain genomes for metagenomic binning, comparative biology and taxonomic classification.</title>
        <authorList>
            <person name="Goeker M."/>
        </authorList>
    </citation>
    <scope>NUCLEOTIDE SEQUENCE</scope>
    <source>
        <strain evidence="1">DSM 19569</strain>
    </source>
</reference>
<dbReference type="EMBL" id="JAUSWL010000016">
    <property type="protein sequence ID" value="MDQ0546636.1"/>
    <property type="molecule type" value="Genomic_DNA"/>
</dbReference>
<gene>
    <name evidence="1" type="ORF">QO001_005588</name>
</gene>
<comment type="caution">
    <text evidence="1">The sequence shown here is derived from an EMBL/GenBank/DDBJ whole genome shotgun (WGS) entry which is preliminary data.</text>
</comment>
<proteinExistence type="predicted"/>
<dbReference type="RefSeq" id="WP_230368299.1">
    <property type="nucleotide sequence ID" value="NZ_JAJALK010000025.1"/>
</dbReference>
<accession>A0AAJ1TX97</accession>
<dbReference type="Proteomes" id="UP001223420">
    <property type="component" value="Unassembled WGS sequence"/>
</dbReference>
<evidence type="ECO:0008006" key="3">
    <source>
        <dbReference type="Google" id="ProtNLM"/>
    </source>
</evidence>
<name>A0AAJ1TX97_9HYPH</name>
<sequence length="632" mass="71168">MDLADAKAIFQNRKVTKALLIDDAFDPQPDYDEGDLEGAFLLIEADDQLEAAFTEAGGTWPVDRAAFSDQIRTDSALQERLRQSFSSGEASPIAKIAKTILGTVQLEYAIKRAPLDALRALLSQLGVETKEIGRDDNSKLEKFPLIFLDYYLGDNSAPSIDRSIGKIKDVLSHYRDDEMPIVVLMSSELRDQNLAESFREKAELLGSQFKFVTKNQFHDAVFEFVSSLADRVQSLGQSQIVGEFVRTWRTALVDAIEEFTREIKSLDNPDFYFIWKSAGEGRNGRFGEHVSSLFEGYLRKQMEDHKGLNTATAKLGRLHFDAQPSQALIPSPAVAKLAHATAFRTMEPFPAQYAGPGLGIDLGELFISEHVQGRGRDRQRVMNASMVISQACDLEHGKVGTVLLIDGDVHKRSAQMRSGSSSNYERVLRIDIFQYENDEGQTEDLIIEWDAQRLRAIPVESFHREMRDAKFQRVARLRPVHALAMQQKFAANLTRVGMPDKLPSYRYTALEVVVKKRDGVFTRLFDPIRREANLACVVGDEDRTAVIMDPIFVQIRTALAAADPAQYESGVLAQLRGEFDDLGKIRRLRRADLDKNRRQYGPVMLQDGEGPISGREEFVKKVQMVVNLFPER</sequence>
<protein>
    <recommendedName>
        <fullName evidence="3">Response receiver domain-containing protein</fullName>
    </recommendedName>
</protein>
<evidence type="ECO:0000313" key="1">
    <source>
        <dbReference type="EMBL" id="MDQ0546636.1"/>
    </source>
</evidence>
<organism evidence="1 2">
    <name type="scientific">Methylobacterium brachiatum</name>
    <dbReference type="NCBI Taxonomy" id="269660"/>
    <lineage>
        <taxon>Bacteria</taxon>
        <taxon>Pseudomonadati</taxon>
        <taxon>Pseudomonadota</taxon>
        <taxon>Alphaproteobacteria</taxon>
        <taxon>Hyphomicrobiales</taxon>
        <taxon>Methylobacteriaceae</taxon>
        <taxon>Methylobacterium</taxon>
    </lineage>
</organism>